<dbReference type="EC" id="2.3.1.225" evidence="7"/>
<feature type="transmembrane region" description="Helical" evidence="7">
    <location>
        <begin position="200"/>
        <end position="217"/>
    </location>
</feature>
<sequence>MAAVCSRFFSFIERNKLTVYPCLNLLGVTYTLSMIVGLASVNIFHTCPALYGEEQCRTPIFVAAMMVFQICANLFLINYTMKINKVTYWTLNSSSLLPRSVKPAIEDACHAGDPLVGDLQPGKFCEECNMNVPKRSHHCPLCCVCVLRCDHHCFMTGACIGIGNQRYFVVFLAWVCMGAAYGLSYMFAYMNAFVAPNSRFGYLTYLAPFAMVQWIFGNESGFHVFLAVLLCVALSAQFAGVCFLCAQIFYISKGYSMWDYHHSRVKNNLKGDGRDLKERFELVFGRNWYLNFIFPQFWNKNVITEEIARNIFLMSSKDV</sequence>
<dbReference type="STRING" id="34508.A0A4U5P9T0"/>
<evidence type="ECO:0000256" key="5">
    <source>
        <dbReference type="ARBA" id="ARBA00023136"/>
    </source>
</evidence>
<feature type="transmembrane region" description="Helical" evidence="7">
    <location>
        <begin position="17"/>
        <end position="40"/>
    </location>
</feature>
<keyword evidence="5 7" id="KW-0472">Membrane</keyword>
<accession>A0A4U5P9T0</accession>
<dbReference type="EMBL" id="AZBU02000002">
    <property type="protein sequence ID" value="TKR93059.1"/>
    <property type="molecule type" value="Genomic_DNA"/>
</dbReference>
<comment type="subcellular location">
    <subcellularLocation>
        <location evidence="1">Membrane</location>
        <topology evidence="1">Multi-pass membrane protein</topology>
    </subcellularLocation>
</comment>
<evidence type="ECO:0000256" key="1">
    <source>
        <dbReference type="ARBA" id="ARBA00004141"/>
    </source>
</evidence>
<evidence type="ECO:0000313" key="10">
    <source>
        <dbReference type="Proteomes" id="UP000298663"/>
    </source>
</evidence>
<comment type="similarity">
    <text evidence="7">Belongs to the DHHC palmitoyltransferase family.</text>
</comment>
<evidence type="ECO:0000256" key="3">
    <source>
        <dbReference type="ARBA" id="ARBA00022692"/>
    </source>
</evidence>
<evidence type="ECO:0000313" key="9">
    <source>
        <dbReference type="EMBL" id="TKR93059.1"/>
    </source>
</evidence>
<feature type="transmembrane region" description="Helical" evidence="7">
    <location>
        <begin position="167"/>
        <end position="188"/>
    </location>
</feature>
<dbReference type="Pfam" id="PF01529">
    <property type="entry name" value="DHHC"/>
    <property type="match status" value="1"/>
</dbReference>
<dbReference type="OrthoDB" id="302728at2759"/>
<dbReference type="Proteomes" id="UP000298663">
    <property type="component" value="Unassembled WGS sequence"/>
</dbReference>
<keyword evidence="4 7" id="KW-1133">Transmembrane helix</keyword>
<evidence type="ECO:0000259" key="8">
    <source>
        <dbReference type="Pfam" id="PF01529"/>
    </source>
</evidence>
<keyword evidence="10" id="KW-1185">Reference proteome</keyword>
<comment type="caution">
    <text evidence="9">The sequence shown here is derived from an EMBL/GenBank/DDBJ whole genome shotgun (WGS) entry which is preliminary data.</text>
</comment>
<organism evidence="9 10">
    <name type="scientific">Steinernema carpocapsae</name>
    <name type="common">Entomopathogenic nematode</name>
    <dbReference type="NCBI Taxonomy" id="34508"/>
    <lineage>
        <taxon>Eukaryota</taxon>
        <taxon>Metazoa</taxon>
        <taxon>Ecdysozoa</taxon>
        <taxon>Nematoda</taxon>
        <taxon>Chromadorea</taxon>
        <taxon>Rhabditida</taxon>
        <taxon>Tylenchina</taxon>
        <taxon>Panagrolaimomorpha</taxon>
        <taxon>Strongyloidoidea</taxon>
        <taxon>Steinernematidae</taxon>
        <taxon>Steinernema</taxon>
    </lineage>
</organism>
<feature type="transmembrane region" description="Helical" evidence="7">
    <location>
        <begin position="224"/>
        <end position="250"/>
    </location>
</feature>
<proteinExistence type="inferred from homology"/>
<dbReference type="GO" id="GO:0019706">
    <property type="term" value="F:protein-cysteine S-palmitoyltransferase activity"/>
    <property type="evidence" value="ECO:0007669"/>
    <property type="project" value="UniProtKB-EC"/>
</dbReference>
<dbReference type="PANTHER" id="PTHR12246">
    <property type="entry name" value="PALMITOYLTRANSFERASE ZDHHC16"/>
    <property type="match status" value="1"/>
</dbReference>
<feature type="domain" description="Palmitoyltransferase DHHC" evidence="8">
    <location>
        <begin position="122"/>
        <end position="262"/>
    </location>
</feature>
<evidence type="ECO:0000256" key="4">
    <source>
        <dbReference type="ARBA" id="ARBA00022989"/>
    </source>
</evidence>
<comment type="catalytic activity">
    <reaction evidence="7">
        <text>L-cysteinyl-[protein] + hexadecanoyl-CoA = S-hexadecanoyl-L-cysteinyl-[protein] + CoA</text>
        <dbReference type="Rhea" id="RHEA:36683"/>
        <dbReference type="Rhea" id="RHEA-COMP:10131"/>
        <dbReference type="Rhea" id="RHEA-COMP:11032"/>
        <dbReference type="ChEBI" id="CHEBI:29950"/>
        <dbReference type="ChEBI" id="CHEBI:57287"/>
        <dbReference type="ChEBI" id="CHEBI:57379"/>
        <dbReference type="ChEBI" id="CHEBI:74151"/>
        <dbReference type="EC" id="2.3.1.225"/>
    </reaction>
</comment>
<protein>
    <recommendedName>
        <fullName evidence="7">Palmitoyltransferase</fullName>
        <ecNumber evidence="7">2.3.1.225</ecNumber>
    </recommendedName>
</protein>
<keyword evidence="3 7" id="KW-0812">Transmembrane</keyword>
<name>A0A4U5P9T0_STECR</name>
<dbReference type="AlphaFoldDB" id="A0A4U5P9T0"/>
<dbReference type="PROSITE" id="PS50216">
    <property type="entry name" value="DHHC"/>
    <property type="match status" value="1"/>
</dbReference>
<keyword evidence="6 7" id="KW-0012">Acyltransferase</keyword>
<evidence type="ECO:0000256" key="6">
    <source>
        <dbReference type="ARBA" id="ARBA00023315"/>
    </source>
</evidence>
<dbReference type="GO" id="GO:0016020">
    <property type="term" value="C:membrane"/>
    <property type="evidence" value="ECO:0007669"/>
    <property type="project" value="UniProtKB-SubCell"/>
</dbReference>
<reference evidence="9 10" key="2">
    <citation type="journal article" date="2019" name="G3 (Bethesda)">
        <title>Hybrid Assembly of the Genome of the Entomopathogenic Nematode Steinernema carpocapsae Identifies the X-Chromosome.</title>
        <authorList>
            <person name="Serra L."/>
            <person name="Macchietto M."/>
            <person name="Macias-Munoz A."/>
            <person name="McGill C.J."/>
            <person name="Rodriguez I.M."/>
            <person name="Rodriguez B."/>
            <person name="Murad R."/>
            <person name="Mortazavi A."/>
        </authorList>
    </citation>
    <scope>NUCLEOTIDE SEQUENCE [LARGE SCALE GENOMIC DNA]</scope>
    <source>
        <strain evidence="9 10">ALL</strain>
    </source>
</reference>
<dbReference type="InterPro" id="IPR039859">
    <property type="entry name" value="PFA4/ZDH16/20/ERF2-like"/>
</dbReference>
<reference evidence="9 10" key="1">
    <citation type="journal article" date="2015" name="Genome Biol.">
        <title>Comparative genomics of Steinernema reveals deeply conserved gene regulatory networks.</title>
        <authorList>
            <person name="Dillman A.R."/>
            <person name="Macchietto M."/>
            <person name="Porter C.F."/>
            <person name="Rogers A."/>
            <person name="Williams B."/>
            <person name="Antoshechkin I."/>
            <person name="Lee M.M."/>
            <person name="Goodwin Z."/>
            <person name="Lu X."/>
            <person name="Lewis E.E."/>
            <person name="Goodrich-Blair H."/>
            <person name="Stock S.P."/>
            <person name="Adams B.J."/>
            <person name="Sternberg P.W."/>
            <person name="Mortazavi A."/>
        </authorList>
    </citation>
    <scope>NUCLEOTIDE SEQUENCE [LARGE SCALE GENOMIC DNA]</scope>
    <source>
        <strain evidence="9 10">ALL</strain>
    </source>
</reference>
<feature type="transmembrane region" description="Helical" evidence="7">
    <location>
        <begin position="60"/>
        <end position="79"/>
    </location>
</feature>
<evidence type="ECO:0000256" key="7">
    <source>
        <dbReference type="RuleBase" id="RU079119"/>
    </source>
</evidence>
<comment type="domain">
    <text evidence="7">The DHHC domain is required for palmitoyltransferase activity.</text>
</comment>
<keyword evidence="2 7" id="KW-0808">Transferase</keyword>
<evidence type="ECO:0000256" key="2">
    <source>
        <dbReference type="ARBA" id="ARBA00022679"/>
    </source>
</evidence>
<gene>
    <name evidence="9" type="ORF">L596_007591</name>
</gene>
<dbReference type="InterPro" id="IPR001594">
    <property type="entry name" value="Palmitoyltrfase_DHHC"/>
</dbReference>